<evidence type="ECO:0000313" key="3">
    <source>
        <dbReference type="EMBL" id="EKD02520.1"/>
    </source>
</evidence>
<accession>K1VES1</accession>
<feature type="region of interest" description="Disordered" evidence="2">
    <location>
        <begin position="1"/>
        <end position="42"/>
    </location>
</feature>
<dbReference type="PANTHER" id="PTHR47942:SF63">
    <property type="entry name" value="PENTATRICOPEPTIDE REPEAT-CONTAINING PROTEIN"/>
    <property type="match status" value="1"/>
</dbReference>
<dbReference type="AlphaFoldDB" id="K1VES1"/>
<feature type="region of interest" description="Disordered" evidence="2">
    <location>
        <begin position="811"/>
        <end position="832"/>
    </location>
</feature>
<feature type="region of interest" description="Disordered" evidence="2">
    <location>
        <begin position="509"/>
        <end position="532"/>
    </location>
</feature>
<organism evidence="3 4">
    <name type="scientific">Trichosporon asahii var. asahii (strain CBS 8904)</name>
    <name type="common">Yeast</name>
    <dbReference type="NCBI Taxonomy" id="1220162"/>
    <lineage>
        <taxon>Eukaryota</taxon>
        <taxon>Fungi</taxon>
        <taxon>Dikarya</taxon>
        <taxon>Basidiomycota</taxon>
        <taxon>Agaricomycotina</taxon>
        <taxon>Tremellomycetes</taxon>
        <taxon>Trichosporonales</taxon>
        <taxon>Trichosporonaceae</taxon>
        <taxon>Trichosporon</taxon>
    </lineage>
</organism>
<reference evidence="3 4" key="1">
    <citation type="journal article" date="2012" name="Eukaryot. Cell">
        <title>Genome sequence of the Trichosporon asahii environmental strain CBS 8904.</title>
        <authorList>
            <person name="Yang R.Y."/>
            <person name="Li H.T."/>
            <person name="Zhu H."/>
            <person name="Zhou G.P."/>
            <person name="Wang M."/>
            <person name="Wang L."/>
        </authorList>
    </citation>
    <scope>NUCLEOTIDE SEQUENCE [LARGE SCALE GENOMIC DNA]</scope>
    <source>
        <strain evidence="3 4">CBS 8904</strain>
    </source>
</reference>
<dbReference type="InParanoid" id="K1VES1"/>
<name>K1VES1_TRIAC</name>
<feature type="compositionally biased region" description="Acidic residues" evidence="2">
    <location>
        <begin position="819"/>
        <end position="832"/>
    </location>
</feature>
<evidence type="ECO:0000313" key="4">
    <source>
        <dbReference type="Proteomes" id="UP000006757"/>
    </source>
</evidence>
<evidence type="ECO:0000256" key="1">
    <source>
        <dbReference type="ARBA" id="ARBA00022737"/>
    </source>
</evidence>
<dbReference type="OrthoDB" id="5588846at2759"/>
<evidence type="ECO:0000256" key="2">
    <source>
        <dbReference type="SAM" id="MobiDB-lite"/>
    </source>
</evidence>
<protein>
    <submittedName>
        <fullName evidence="3">Uncharacterized protein</fullName>
    </submittedName>
</protein>
<proteinExistence type="predicted"/>
<dbReference type="HOGENOM" id="CLU_014664_0_0_1"/>
<feature type="compositionally biased region" description="Basic and acidic residues" evidence="2">
    <location>
        <begin position="514"/>
        <end position="531"/>
    </location>
</feature>
<comment type="caution">
    <text evidence="3">The sequence shown here is derived from an EMBL/GenBank/DDBJ whole genome shotgun (WGS) entry which is preliminary data.</text>
</comment>
<dbReference type="Proteomes" id="UP000006757">
    <property type="component" value="Unassembled WGS sequence"/>
</dbReference>
<keyword evidence="4" id="KW-1185">Reference proteome</keyword>
<gene>
    <name evidence="3" type="ORF">A1Q2_03196</name>
</gene>
<dbReference type="EMBL" id="AMBO01000281">
    <property type="protein sequence ID" value="EKD02520.1"/>
    <property type="molecule type" value="Genomic_DNA"/>
</dbReference>
<dbReference type="PANTHER" id="PTHR47942">
    <property type="entry name" value="TETRATRICOPEPTIDE REPEAT (TPR)-LIKE SUPERFAMILY PROTEIN-RELATED"/>
    <property type="match status" value="1"/>
</dbReference>
<dbReference type="OMA" id="RDLWIEM"/>
<dbReference type="InterPro" id="IPR051222">
    <property type="entry name" value="PPR/CCM1_RNA-binding"/>
</dbReference>
<keyword evidence="1" id="KW-0677">Repeat</keyword>
<feature type="compositionally biased region" description="Polar residues" evidence="2">
    <location>
        <begin position="1"/>
        <end position="10"/>
    </location>
</feature>
<dbReference type="STRING" id="1220162.K1VES1"/>
<dbReference type="InterPro" id="IPR011990">
    <property type="entry name" value="TPR-like_helical_dom_sf"/>
</dbReference>
<dbReference type="Gene3D" id="1.25.40.10">
    <property type="entry name" value="Tetratricopeptide repeat domain"/>
    <property type="match status" value="1"/>
</dbReference>
<sequence length="832" mass="94055">MAPRYNSDSPINRVATTIPPPVDPSKFPLYKPPPPPPEEEDALKWSGELEDLPSDDDIKREIKRRVTNQSIKALPAFSEDDLRDFYKNLVLAGKKDMIESVPRLEAPKVTPQQRQQILENLLSRLEAPKTETSLDQQDEQAAADAPIIDAPTIPRNMPTHVALTSALLQMGRDEPSGSFDVPLGLVTQSEWQALLDTFVLLSTMERHGVQPSLSQVDAIAELYANRGMTVEVMRYITDLDEGGVEVTDHHRDLVVLSMLGGEKPDVTGAIDLLKQSEKLGKPFPQSSYNLVLKNLSNRSTDRLPNAEERSQAWDLFAQMRFAAHPVPSREVYATMIKACADPRQPQPERARDLWIEMTVDQRIEPSGEEFNAIIGALGSTKEDYLESFDLMRQMLAKHNDATWEPFNEAQAAQRSPWVPTLETFNALLEGAKRAGDLDRARWVLNEVVDLARSSRAFGRDAIQSPNEETMASVFMTYASWKPIKRRHDVQVIRPLSPRDVTRAEEAAAAAAASDQREGVVEAQVDPEKPKMPETSSAALREVDALFQQCLQDYQLTQGRDVDPYTVPFGKVRPTARLINSYISAHFVHDKSIEATREVYERTWAQVRDMFPSLHIRPNGWTYLEILQKCGRGRMSAADAKAAHAWGSEVWEEYRAWYQQAKRQVSWENDSRSRRQRWLIGLDDRQTEQIWAAGIRMATIHGDVNGALELLLEFAERYPAADILRQYVPRVPGEFAVRLTDPRMVPEANIPPHILFKDIDVLHQRCAIDENADGLSKIKWVTTGYANNLAKRKRLRLHGAGVKRELAKVLKKGVRTAPETPEDDPVDEEQPYR</sequence>
<dbReference type="eggNOG" id="ENOG502RXM5">
    <property type="taxonomic scope" value="Eukaryota"/>
</dbReference>